<dbReference type="KEGG" id="msk:MSUIS_05500"/>
<dbReference type="AlphaFoldDB" id="F0V1W2"/>
<dbReference type="Proteomes" id="UP000008645">
    <property type="component" value="Chromosome"/>
</dbReference>
<sequence>MLFETSFRDHLLGGGHFTLNHQNKRNLKNKFSSAFAEEISSKTKQNDLTNRKLRGILNPSLKN</sequence>
<organism evidence="1 2">
    <name type="scientific">Mycoplasma suis (strain KI_3806)</name>
    <dbReference type="NCBI Taxonomy" id="708248"/>
    <lineage>
        <taxon>Bacteria</taxon>
        <taxon>Bacillati</taxon>
        <taxon>Mycoplasmatota</taxon>
        <taxon>Mollicutes</taxon>
        <taxon>Mycoplasmataceae</taxon>
        <taxon>Mycoplasma</taxon>
    </lineage>
</organism>
<accession>F0V1W2</accession>
<gene>
    <name evidence="1" type="ORF">MSUIS_05500</name>
</gene>
<dbReference type="HOGENOM" id="CLU_2881094_0_0_14"/>
<evidence type="ECO:0000313" key="1">
    <source>
        <dbReference type="EMBL" id="CBZ40643.1"/>
    </source>
</evidence>
<proteinExistence type="predicted"/>
<reference evidence="1 2" key="1">
    <citation type="journal article" date="2011" name="J. Bacteriol.">
        <title>Complete genome sequence of the hemotrophic Mycoplasma suis strain KI3806.</title>
        <authorList>
            <person name="Oehlerking J."/>
            <person name="Kube M."/>
            <person name="Felder K.M."/>
            <person name="Matter D."/>
            <person name="Wittenbrink M.M."/>
            <person name="Schwarzenbach S."/>
            <person name="Kramer M.M."/>
            <person name="Hoelzle K."/>
            <person name="Hoelzle L.E."/>
        </authorList>
    </citation>
    <scope>NUCLEOTIDE SEQUENCE [LARGE SCALE GENOMIC DNA]</scope>
    <source>
        <strain evidence="2">KI_3806</strain>
    </source>
</reference>
<protein>
    <submittedName>
        <fullName evidence="1">Uncharacterized protein</fullName>
    </submittedName>
</protein>
<evidence type="ECO:0000313" key="2">
    <source>
        <dbReference type="Proteomes" id="UP000008645"/>
    </source>
</evidence>
<name>F0V1W2_MYCS3</name>
<dbReference type="RefSeq" id="WP_013609246.1">
    <property type="nucleotide sequence ID" value="NC_015153.1"/>
</dbReference>
<dbReference type="EMBL" id="FQ790233">
    <property type="protein sequence ID" value="CBZ40643.1"/>
    <property type="molecule type" value="Genomic_DNA"/>
</dbReference>